<proteinExistence type="predicted"/>
<dbReference type="Pfam" id="PF03140">
    <property type="entry name" value="DUF247"/>
    <property type="match status" value="1"/>
</dbReference>
<accession>A0AAV5M764</accession>
<dbReference type="EMBL" id="BPVZ01000192">
    <property type="protein sequence ID" value="GKV45287.1"/>
    <property type="molecule type" value="Genomic_DNA"/>
</dbReference>
<feature type="transmembrane region" description="Helical" evidence="1">
    <location>
        <begin position="167"/>
        <end position="191"/>
    </location>
</feature>
<reference evidence="2 3" key="1">
    <citation type="journal article" date="2021" name="Commun. Biol.">
        <title>The genome of Shorea leprosula (Dipterocarpaceae) highlights the ecological relevance of drought in aseasonal tropical rainforests.</title>
        <authorList>
            <person name="Ng K.K.S."/>
            <person name="Kobayashi M.J."/>
            <person name="Fawcett J.A."/>
            <person name="Hatakeyama M."/>
            <person name="Paape T."/>
            <person name="Ng C.H."/>
            <person name="Ang C.C."/>
            <person name="Tnah L.H."/>
            <person name="Lee C.T."/>
            <person name="Nishiyama T."/>
            <person name="Sese J."/>
            <person name="O'Brien M.J."/>
            <person name="Copetti D."/>
            <person name="Mohd Noor M.I."/>
            <person name="Ong R.C."/>
            <person name="Putra M."/>
            <person name="Sireger I.Z."/>
            <person name="Indrioko S."/>
            <person name="Kosugi Y."/>
            <person name="Izuno A."/>
            <person name="Isagi Y."/>
            <person name="Lee S.L."/>
            <person name="Shimizu K.K."/>
        </authorList>
    </citation>
    <scope>NUCLEOTIDE SEQUENCE [LARGE SCALE GENOMIC DNA]</scope>
    <source>
        <strain evidence="2">214</strain>
    </source>
</reference>
<protein>
    <submittedName>
        <fullName evidence="2">Uncharacterized protein</fullName>
    </submittedName>
</protein>
<name>A0AAV5M764_9ROSI</name>
<dbReference type="AlphaFoldDB" id="A0AAV5M764"/>
<sequence>MPAREQGERGVISCSTRSATKLREAGIKFRKGNEDNMFDIKFEKGTLYIPPVSIQDQTELLYFNIIAYEQFDSSGSRKRLTDYMCFLDFIIDNEKDVELLCQKEIMDHWLGTDEAAAKMFNRLGHELLIDTTNFFYAKLFKEVNDHCREPWNERMASLRHNYLNTPWALISIFAAAFLLLLTVLQTTFTIFPRS</sequence>
<evidence type="ECO:0000313" key="3">
    <source>
        <dbReference type="Proteomes" id="UP001054252"/>
    </source>
</evidence>
<dbReference type="Proteomes" id="UP001054252">
    <property type="component" value="Unassembled WGS sequence"/>
</dbReference>
<keyword evidence="1" id="KW-1133">Transmembrane helix</keyword>
<evidence type="ECO:0000256" key="1">
    <source>
        <dbReference type="SAM" id="Phobius"/>
    </source>
</evidence>
<gene>
    <name evidence="2" type="ORF">SLEP1_g52392</name>
</gene>
<comment type="caution">
    <text evidence="2">The sequence shown here is derived from an EMBL/GenBank/DDBJ whole genome shotgun (WGS) entry which is preliminary data.</text>
</comment>
<organism evidence="2 3">
    <name type="scientific">Rubroshorea leprosula</name>
    <dbReference type="NCBI Taxonomy" id="152421"/>
    <lineage>
        <taxon>Eukaryota</taxon>
        <taxon>Viridiplantae</taxon>
        <taxon>Streptophyta</taxon>
        <taxon>Embryophyta</taxon>
        <taxon>Tracheophyta</taxon>
        <taxon>Spermatophyta</taxon>
        <taxon>Magnoliopsida</taxon>
        <taxon>eudicotyledons</taxon>
        <taxon>Gunneridae</taxon>
        <taxon>Pentapetalae</taxon>
        <taxon>rosids</taxon>
        <taxon>malvids</taxon>
        <taxon>Malvales</taxon>
        <taxon>Dipterocarpaceae</taxon>
        <taxon>Rubroshorea</taxon>
    </lineage>
</organism>
<dbReference type="PANTHER" id="PTHR31170">
    <property type="entry name" value="BNAC04G53230D PROTEIN"/>
    <property type="match status" value="1"/>
</dbReference>
<evidence type="ECO:0000313" key="2">
    <source>
        <dbReference type="EMBL" id="GKV45287.1"/>
    </source>
</evidence>
<dbReference type="InterPro" id="IPR004158">
    <property type="entry name" value="DUF247_pln"/>
</dbReference>
<dbReference type="PANTHER" id="PTHR31170:SF17">
    <property type="match status" value="1"/>
</dbReference>
<keyword evidence="1" id="KW-0472">Membrane</keyword>
<keyword evidence="3" id="KW-1185">Reference proteome</keyword>
<keyword evidence="1" id="KW-0812">Transmembrane</keyword>